<dbReference type="NCBIfam" id="TIGR00205">
    <property type="entry name" value="fliE"/>
    <property type="match status" value="1"/>
</dbReference>
<comment type="similarity">
    <text evidence="2 4">Belongs to the FliE family.</text>
</comment>
<dbReference type="HAMAP" id="MF_00724">
    <property type="entry name" value="FliE"/>
    <property type="match status" value="1"/>
</dbReference>
<keyword evidence="3 4" id="KW-0975">Bacterial flagellum</keyword>
<dbReference type="InterPro" id="IPR001624">
    <property type="entry name" value="FliE"/>
</dbReference>
<dbReference type="Proteomes" id="UP000621455">
    <property type="component" value="Unassembled WGS sequence"/>
</dbReference>
<keyword evidence="7" id="KW-1185">Reference proteome</keyword>
<organism evidence="6 7">
    <name type="scientific">Massilia frigida</name>
    <dbReference type="NCBI Taxonomy" id="2609281"/>
    <lineage>
        <taxon>Bacteria</taxon>
        <taxon>Pseudomonadati</taxon>
        <taxon>Pseudomonadota</taxon>
        <taxon>Betaproteobacteria</taxon>
        <taxon>Burkholderiales</taxon>
        <taxon>Oxalobacteraceae</taxon>
        <taxon>Telluria group</taxon>
        <taxon>Massilia</taxon>
    </lineage>
</organism>
<evidence type="ECO:0000256" key="4">
    <source>
        <dbReference type="HAMAP-Rule" id="MF_00724"/>
    </source>
</evidence>
<keyword evidence="6" id="KW-0969">Cilium</keyword>
<evidence type="ECO:0000256" key="5">
    <source>
        <dbReference type="NCBIfam" id="TIGR00205"/>
    </source>
</evidence>
<evidence type="ECO:0000256" key="1">
    <source>
        <dbReference type="ARBA" id="ARBA00004117"/>
    </source>
</evidence>
<evidence type="ECO:0000256" key="3">
    <source>
        <dbReference type="ARBA" id="ARBA00023143"/>
    </source>
</evidence>
<sequence>MTLEAITALTALPGVDTAGPAAADALFGSTGASGPSGPETAAAPFQTWFAREVGAVNTMMIGAENEVKQVALGGEQSLHDVMIHLEEARLSFQLLAQVRNRLLEAYQDVMRMQV</sequence>
<protein>
    <recommendedName>
        <fullName evidence="4 5">Flagellar hook-basal body complex protein FliE</fullName>
    </recommendedName>
</protein>
<gene>
    <name evidence="4 6" type="primary">fliE</name>
    <name evidence="6" type="ORF">F2P44_15975</name>
</gene>
<evidence type="ECO:0000313" key="6">
    <source>
        <dbReference type="EMBL" id="NHZ80760.1"/>
    </source>
</evidence>
<dbReference type="PANTHER" id="PTHR34653:SF1">
    <property type="entry name" value="FLAGELLAR HOOK-BASAL BODY COMPLEX PROTEIN FLIE"/>
    <property type="match status" value="1"/>
</dbReference>
<accession>A0ABX0N5X3</accession>
<name>A0ABX0N5X3_9BURK</name>
<dbReference type="Pfam" id="PF02049">
    <property type="entry name" value="FliE"/>
    <property type="match status" value="1"/>
</dbReference>
<reference evidence="6 7" key="1">
    <citation type="submission" date="2019-10" db="EMBL/GenBank/DDBJ databases">
        <title>Taxonomy of Antarctic Massilia spp.: description of Massilia rubra sp. nov., Massilia aquatica sp. nov., Massilia mucilaginosa sp. nov., Massilia frigida sp. nov. isolated from streams, lakes and regoliths.</title>
        <authorList>
            <person name="Holochova P."/>
            <person name="Sedlacek I."/>
            <person name="Kralova S."/>
            <person name="Maslanova I."/>
            <person name="Busse H.-J."/>
            <person name="Stankova E."/>
            <person name="Vrbovska V."/>
            <person name="Kovarovic V."/>
            <person name="Bartak M."/>
            <person name="Svec P."/>
            <person name="Pantucek R."/>
        </authorList>
    </citation>
    <scope>NUCLEOTIDE SEQUENCE [LARGE SCALE GENOMIC DNA]</scope>
    <source>
        <strain evidence="6 7">CCM 8695</strain>
    </source>
</reference>
<dbReference type="EMBL" id="WHJG01000015">
    <property type="protein sequence ID" value="NHZ80760.1"/>
    <property type="molecule type" value="Genomic_DNA"/>
</dbReference>
<comment type="subcellular location">
    <subcellularLocation>
        <location evidence="1 4">Bacterial flagellum basal body</location>
    </subcellularLocation>
</comment>
<keyword evidence="6" id="KW-0966">Cell projection</keyword>
<proteinExistence type="inferred from homology"/>
<dbReference type="PRINTS" id="PR01006">
    <property type="entry name" value="FLGHOOKFLIE"/>
</dbReference>
<dbReference type="RefSeq" id="WP_167088098.1">
    <property type="nucleotide sequence ID" value="NZ_WHJG01000015.1"/>
</dbReference>
<evidence type="ECO:0000313" key="7">
    <source>
        <dbReference type="Proteomes" id="UP000621455"/>
    </source>
</evidence>
<dbReference type="PANTHER" id="PTHR34653">
    <property type="match status" value="1"/>
</dbReference>
<comment type="caution">
    <text evidence="6">The sequence shown here is derived from an EMBL/GenBank/DDBJ whole genome shotgun (WGS) entry which is preliminary data.</text>
</comment>
<keyword evidence="6" id="KW-0282">Flagellum</keyword>
<evidence type="ECO:0000256" key="2">
    <source>
        <dbReference type="ARBA" id="ARBA00009272"/>
    </source>
</evidence>